<evidence type="ECO:0000256" key="1">
    <source>
        <dbReference type="ARBA" id="ARBA00010075"/>
    </source>
</evidence>
<dbReference type="NCBIfam" id="NF033592">
    <property type="entry name" value="transpos_IS4_1"/>
    <property type="match status" value="1"/>
</dbReference>
<evidence type="ECO:0000313" key="7">
    <source>
        <dbReference type="Proteomes" id="UP000188159"/>
    </source>
</evidence>
<name>A0A1Q2C4N8_ANAHA</name>
<dbReference type="SUPFAM" id="SSF53098">
    <property type="entry name" value="Ribonuclease H-like"/>
    <property type="match status" value="1"/>
</dbReference>
<protein>
    <submittedName>
        <fullName evidence="6">Transposase</fullName>
    </submittedName>
</protein>
<dbReference type="Gene3D" id="3.90.350.10">
    <property type="entry name" value="Transposase Inhibitor Protein From Tn5, Chain A, domain 1"/>
    <property type="match status" value="1"/>
</dbReference>
<dbReference type="AlphaFoldDB" id="A0A1Q2C4N8"/>
<accession>A0A1Q2C4N8</accession>
<evidence type="ECO:0000259" key="5">
    <source>
        <dbReference type="Pfam" id="PF01609"/>
    </source>
</evidence>
<dbReference type="EMBL" id="CP012098">
    <property type="protein sequence ID" value="AQP38687.1"/>
    <property type="molecule type" value="Genomic_DNA"/>
</dbReference>
<keyword evidence="4" id="KW-0233">DNA recombination</keyword>
<sequence>MKHSQNRTFMDIQKIKSNEFKVFCRSSNKNYFTRVRKMPLHDLLFTMINRKGLTLALELRNYMKIAHPGTSISKPGYLKQRMKLNPDAFLELYKYHNRNFYADSSFLTYKDHLILAADGSALNIPTTAETLELYGSTSRKTTKPQAQIGLGCIYDVMNRMILESDCNRVKFDEMRLAQRQLERIPETIGDIPFIIIMDRGYPSTPAFIHMMDKNIKFIVRLKRNDYKKEQNNMSENDQLVKIKFDMSRIRCHEGTMDGERMKELGEISLRMVKIPLENGNWEVLATNLSQSEFNTEEISELYHMRWEIETAYETLKSRLQIENFTGTKPILLLQDIYSTIYVSNLAEDIILDAERELDQKETNRKHKMMINQTVSIGILKNDLIYILIETDEQKKGILFQQIYEDISKNLVPVRPKRHYKRRKGKFAAKYSNTHKRAY</sequence>
<dbReference type="RefSeq" id="WP_237968378.1">
    <property type="nucleotide sequence ID" value="NZ_CP012098.1"/>
</dbReference>
<dbReference type="GO" id="GO:0004803">
    <property type="term" value="F:transposase activity"/>
    <property type="evidence" value="ECO:0007669"/>
    <property type="project" value="InterPro"/>
</dbReference>
<dbReference type="GO" id="GO:0006313">
    <property type="term" value="P:DNA transposition"/>
    <property type="evidence" value="ECO:0007669"/>
    <property type="project" value="InterPro"/>
</dbReference>
<dbReference type="GO" id="GO:0003677">
    <property type="term" value="F:DNA binding"/>
    <property type="evidence" value="ECO:0007669"/>
    <property type="project" value="UniProtKB-KW"/>
</dbReference>
<comment type="similarity">
    <text evidence="1">Belongs to the transposase 11 family.</text>
</comment>
<feature type="domain" description="Transposase IS4-like" evidence="5">
    <location>
        <begin position="111"/>
        <end position="339"/>
    </location>
</feature>
<reference evidence="6 7" key="1">
    <citation type="journal article" date="2016" name="Sci. Rep.">
        <title>Accelerated dysbiosis of gut microbiota during aggravation of DSS-induced colitis by a butyrate-producing bacterium.</title>
        <authorList>
            <person name="Zhang Q."/>
            <person name="Wu Y."/>
            <person name="Wang J."/>
            <person name="Wu G."/>
            <person name="Long W."/>
            <person name="Xue Z."/>
            <person name="Wang L."/>
            <person name="Zhang X."/>
            <person name="Pang X."/>
            <person name="Zhao Y."/>
            <person name="Zhao L."/>
            <person name="Zhang C."/>
        </authorList>
    </citation>
    <scope>NUCLEOTIDE SEQUENCE [LARGE SCALE GENOMIC DNA]</scope>
    <source>
        <strain evidence="6 7">BPB5</strain>
    </source>
</reference>
<proteinExistence type="inferred from homology"/>
<evidence type="ECO:0000313" key="6">
    <source>
        <dbReference type="EMBL" id="AQP38687.1"/>
    </source>
</evidence>
<dbReference type="InterPro" id="IPR012337">
    <property type="entry name" value="RNaseH-like_sf"/>
</dbReference>
<evidence type="ECO:0000256" key="2">
    <source>
        <dbReference type="ARBA" id="ARBA00022578"/>
    </source>
</evidence>
<evidence type="ECO:0000256" key="4">
    <source>
        <dbReference type="ARBA" id="ARBA00023172"/>
    </source>
</evidence>
<dbReference type="InterPro" id="IPR002559">
    <property type="entry name" value="Transposase_11"/>
</dbReference>
<dbReference type="PANTHER" id="PTHR33258">
    <property type="entry name" value="TRANSPOSASE INSL FOR INSERTION SEQUENCE ELEMENT IS186A-RELATED"/>
    <property type="match status" value="1"/>
</dbReference>
<dbReference type="Pfam" id="PF01609">
    <property type="entry name" value="DDE_Tnp_1"/>
    <property type="match status" value="1"/>
</dbReference>
<keyword evidence="3" id="KW-0238">DNA-binding</keyword>
<keyword evidence="2" id="KW-0815">Transposition</keyword>
<dbReference type="PANTHER" id="PTHR33258:SF1">
    <property type="entry name" value="TRANSPOSASE INSL FOR INSERTION SEQUENCE ELEMENT IS186A-RELATED"/>
    <property type="match status" value="1"/>
</dbReference>
<gene>
    <name evidence="6" type="ORF">DO83_03135</name>
</gene>
<dbReference type="InterPro" id="IPR047952">
    <property type="entry name" value="Transpos_IS4"/>
</dbReference>
<evidence type="ECO:0000256" key="3">
    <source>
        <dbReference type="ARBA" id="ARBA00023125"/>
    </source>
</evidence>
<dbReference type="Proteomes" id="UP000188159">
    <property type="component" value="Chromosome"/>
</dbReference>
<organism evidence="6 7">
    <name type="scientific">Anaerostipes hadrus</name>
    <dbReference type="NCBI Taxonomy" id="649756"/>
    <lineage>
        <taxon>Bacteria</taxon>
        <taxon>Bacillati</taxon>
        <taxon>Bacillota</taxon>
        <taxon>Clostridia</taxon>
        <taxon>Lachnospirales</taxon>
        <taxon>Lachnospiraceae</taxon>
        <taxon>Anaerostipes</taxon>
    </lineage>
</organism>